<reference evidence="6" key="1">
    <citation type="submission" date="2019-12" db="EMBL/GenBank/DDBJ databases">
        <title>Clostridiaceae gen. nov. sp. nov., isolated from sediment in Xinjiang, China.</title>
        <authorList>
            <person name="Zhang R."/>
        </authorList>
    </citation>
    <scope>NUCLEOTIDE SEQUENCE</scope>
    <source>
        <strain evidence="6">D2Q-11</strain>
    </source>
</reference>
<feature type="domain" description="Acetyl-CoA hydrolase/transferase N-terminal" evidence="4">
    <location>
        <begin position="2"/>
        <end position="201"/>
    </location>
</feature>
<keyword evidence="6" id="KW-0378">Hydrolase</keyword>
<sequence>MEAKEAAKFFKKDMVVGASGFTPAGYPKSVPLALAERGEKGEDLGLTIITGASVGDELDGALSRAGVLKRRYPYQTNKNSRNGINDGSIQYADMHLSHVPQWVKSGFFGNIDIALVEAVAIREDGGIIPSTSIGNSNVFVEKADKVIVEINTSQPLSLEGVHDIYSPENPPNRKPIPLTKTNERIGTDYIPCDPDKIVAIVISDIKDKTRPVAPIDDISKQMAKHLIKFLEKEVEKERLPENLLPLQSGVGSVANAVLGGLVDSNFENLTIYSEVIQDSALDLLDSGKVTFASGTSLTVSPERLDDFYENFDKYKDRVLLRPQEISNNPEVIRRLGIIAMNTAIEVDIYGNVNSTNIMGSKMMNGIGGSGDFTRNAYLSIFTTQSIAKNGDVSSIVPMVSHHDHTEHDVHVIVTEQGVADLRGLSPKERAIEIIDNCAHPEYKEQLLEYLNGSYEICASKHTPHSIDKSLSWHKKFLDSGTMKK</sequence>
<dbReference type="EMBL" id="WSFT01000019">
    <property type="protein sequence ID" value="MBS4537571.1"/>
    <property type="molecule type" value="Genomic_DNA"/>
</dbReference>
<accession>A0A942UW97</accession>
<evidence type="ECO:0000259" key="4">
    <source>
        <dbReference type="Pfam" id="PF02550"/>
    </source>
</evidence>
<dbReference type="GO" id="GO:0003986">
    <property type="term" value="F:acetyl-CoA hydrolase activity"/>
    <property type="evidence" value="ECO:0007669"/>
    <property type="project" value="TreeGrafter"/>
</dbReference>
<evidence type="ECO:0000313" key="7">
    <source>
        <dbReference type="Proteomes" id="UP000724672"/>
    </source>
</evidence>
<dbReference type="InterPro" id="IPR046433">
    <property type="entry name" value="ActCoA_hydro"/>
</dbReference>
<comment type="caution">
    <text evidence="6">The sequence shown here is derived from an EMBL/GenBank/DDBJ whole genome shotgun (WGS) entry which is preliminary data.</text>
</comment>
<dbReference type="GO" id="GO:0006083">
    <property type="term" value="P:acetate metabolic process"/>
    <property type="evidence" value="ECO:0007669"/>
    <property type="project" value="InterPro"/>
</dbReference>
<feature type="binding site" evidence="3">
    <location>
        <position position="344"/>
    </location>
    <ligand>
        <name>CoA</name>
        <dbReference type="ChEBI" id="CHEBI:57287"/>
    </ligand>
</feature>
<evidence type="ECO:0000313" key="6">
    <source>
        <dbReference type="EMBL" id="MBS4537571.1"/>
    </source>
</evidence>
<dbReference type="Pfam" id="PF02550">
    <property type="entry name" value="AcetylCoA_hydro"/>
    <property type="match status" value="1"/>
</dbReference>
<dbReference type="Pfam" id="PF13336">
    <property type="entry name" value="AcetylCoA_hyd_C"/>
    <property type="match status" value="1"/>
</dbReference>
<keyword evidence="7" id="KW-1185">Reference proteome</keyword>
<dbReference type="FunFam" id="3.40.1080.20:FF:000001">
    <property type="entry name" value="Acetyl-CoA hydrolase Ach1"/>
    <property type="match status" value="1"/>
</dbReference>
<evidence type="ECO:0000256" key="1">
    <source>
        <dbReference type="ARBA" id="ARBA00009632"/>
    </source>
</evidence>
<feature type="binding site" evidence="3">
    <location>
        <position position="364"/>
    </location>
    <ligand>
        <name>CoA</name>
        <dbReference type="ChEBI" id="CHEBI:57287"/>
    </ligand>
</feature>
<gene>
    <name evidence="6" type="ORF">GOQ27_03800</name>
</gene>
<evidence type="ECO:0000259" key="5">
    <source>
        <dbReference type="Pfam" id="PF13336"/>
    </source>
</evidence>
<feature type="binding site" evidence="3">
    <location>
        <position position="368"/>
    </location>
    <ligand>
        <name>CoA</name>
        <dbReference type="ChEBI" id="CHEBI:57287"/>
    </ligand>
</feature>
<dbReference type="Gene3D" id="3.30.750.70">
    <property type="entry name" value="4-hydroxybutyrate coenzyme like domains"/>
    <property type="match status" value="1"/>
</dbReference>
<evidence type="ECO:0000256" key="2">
    <source>
        <dbReference type="PIRSR" id="PIRSR617821-1"/>
    </source>
</evidence>
<organism evidence="6 7">
    <name type="scientific">Anaeromonas frigoriresistens</name>
    <dbReference type="NCBI Taxonomy" id="2683708"/>
    <lineage>
        <taxon>Bacteria</taxon>
        <taxon>Bacillati</taxon>
        <taxon>Bacillota</taxon>
        <taxon>Tissierellia</taxon>
        <taxon>Tissierellales</taxon>
        <taxon>Thermohalobacteraceae</taxon>
        <taxon>Anaeromonas</taxon>
    </lineage>
</organism>
<dbReference type="InterPro" id="IPR026888">
    <property type="entry name" value="AcetylCoA_hyd_C"/>
</dbReference>
<feature type="binding site" evidence="3">
    <location>
        <position position="388"/>
    </location>
    <ligand>
        <name>CoA</name>
        <dbReference type="ChEBI" id="CHEBI:57287"/>
    </ligand>
</feature>
<dbReference type="AlphaFoldDB" id="A0A942UW97"/>
<proteinExistence type="inferred from homology"/>
<dbReference type="PANTHER" id="PTHR43609:SF1">
    <property type="entry name" value="ACETYL-COA HYDROLASE"/>
    <property type="match status" value="1"/>
</dbReference>
<feature type="binding site" evidence="3">
    <location>
        <begin position="249"/>
        <end position="253"/>
    </location>
    <ligand>
        <name>CoA</name>
        <dbReference type="ChEBI" id="CHEBI:57287"/>
    </ligand>
</feature>
<dbReference type="Gene3D" id="3.40.1080.10">
    <property type="entry name" value="Glutaconate Coenzyme A-transferase"/>
    <property type="match status" value="1"/>
</dbReference>
<protein>
    <submittedName>
        <fullName evidence="6">Acetyl-CoA hydrolase/transferase family protein</fullName>
    </submittedName>
</protein>
<evidence type="ECO:0000256" key="3">
    <source>
        <dbReference type="PIRSR" id="PIRSR617821-2"/>
    </source>
</evidence>
<dbReference type="GO" id="GO:0008775">
    <property type="term" value="F:acetate CoA-transferase activity"/>
    <property type="evidence" value="ECO:0007669"/>
    <property type="project" value="InterPro"/>
</dbReference>
<name>A0A942UW97_9FIRM</name>
<dbReference type="InterPro" id="IPR038460">
    <property type="entry name" value="AcetylCoA_hyd_C_sf"/>
</dbReference>
<comment type="similarity">
    <text evidence="1">Belongs to the acetyl-CoA hydrolase/transferase family.</text>
</comment>
<feature type="domain" description="Acetyl-CoA hydrolase/transferase C-terminal" evidence="5">
    <location>
        <begin position="306"/>
        <end position="449"/>
    </location>
</feature>
<dbReference type="Proteomes" id="UP000724672">
    <property type="component" value="Unassembled WGS sequence"/>
</dbReference>
<dbReference type="SUPFAM" id="SSF100950">
    <property type="entry name" value="NagB/RpiA/CoA transferase-like"/>
    <property type="match status" value="2"/>
</dbReference>
<dbReference type="FunFam" id="3.30.750.70:FF:000002">
    <property type="entry name" value="Acetyl-CoA hydrolase Ach1"/>
    <property type="match status" value="1"/>
</dbReference>
<dbReference type="PANTHER" id="PTHR43609">
    <property type="entry name" value="ACETYL-COA HYDROLASE"/>
    <property type="match status" value="1"/>
</dbReference>
<dbReference type="GO" id="GO:0006084">
    <property type="term" value="P:acetyl-CoA metabolic process"/>
    <property type="evidence" value="ECO:0007669"/>
    <property type="project" value="InterPro"/>
</dbReference>
<dbReference type="InterPro" id="IPR017821">
    <property type="entry name" value="Succinate_CoA_transferase"/>
</dbReference>
<dbReference type="InterPro" id="IPR003702">
    <property type="entry name" value="ActCoA_hydro_N"/>
</dbReference>
<dbReference type="InterPro" id="IPR037171">
    <property type="entry name" value="NagB/RpiA_transferase-like"/>
</dbReference>
<dbReference type="Gene3D" id="3.40.1080.20">
    <property type="entry name" value="Acetyl-CoA hydrolase/transferase C-terminal domain"/>
    <property type="match status" value="1"/>
</dbReference>
<dbReference type="NCBIfam" id="TIGR03458">
    <property type="entry name" value="YgfH_subfam"/>
    <property type="match status" value="1"/>
</dbReference>
<feature type="active site" description="5-glutamyl coenzyme A thioester intermediate" evidence="2">
    <location>
        <position position="274"/>
    </location>
</feature>